<dbReference type="InterPro" id="IPR023213">
    <property type="entry name" value="CAT-like_dom_sf"/>
</dbReference>
<dbReference type="SUPFAM" id="SSF56801">
    <property type="entry name" value="Acetyl-CoA synthetase-like"/>
    <property type="match status" value="1"/>
</dbReference>
<dbReference type="Gene3D" id="3.30.300.30">
    <property type="match status" value="1"/>
</dbReference>
<dbReference type="InterPro" id="IPR036736">
    <property type="entry name" value="ACP-like_sf"/>
</dbReference>
<dbReference type="PROSITE" id="PS50075">
    <property type="entry name" value="CARRIER"/>
    <property type="match status" value="1"/>
</dbReference>
<keyword evidence="3" id="KW-1185">Reference proteome</keyword>
<dbReference type="SUPFAM" id="SSF53474">
    <property type="entry name" value="alpha/beta-Hydrolases"/>
    <property type="match status" value="1"/>
</dbReference>
<feature type="domain" description="Carrier" evidence="1">
    <location>
        <begin position="993"/>
        <end position="1068"/>
    </location>
</feature>
<dbReference type="EMBL" id="QWIV01000014">
    <property type="protein sequence ID" value="RMZ58776.1"/>
    <property type="molecule type" value="Genomic_DNA"/>
</dbReference>
<dbReference type="Gene3D" id="3.30.559.10">
    <property type="entry name" value="Chloramphenicol acetyltransferase-like domain"/>
    <property type="match status" value="1"/>
</dbReference>
<dbReference type="PROSITE" id="PS00455">
    <property type="entry name" value="AMP_BINDING"/>
    <property type="match status" value="1"/>
</dbReference>
<dbReference type="InterPro" id="IPR020845">
    <property type="entry name" value="AMP-binding_CS"/>
</dbReference>
<dbReference type="GO" id="GO:0003824">
    <property type="term" value="F:catalytic activity"/>
    <property type="evidence" value="ECO:0007669"/>
    <property type="project" value="InterPro"/>
</dbReference>
<dbReference type="SUPFAM" id="SSF52777">
    <property type="entry name" value="CoA-dependent acyltransferases"/>
    <property type="match status" value="2"/>
</dbReference>
<dbReference type="InterPro" id="IPR009081">
    <property type="entry name" value="PP-bd_ACP"/>
</dbReference>
<dbReference type="GO" id="GO:0031177">
    <property type="term" value="F:phosphopantetheine binding"/>
    <property type="evidence" value="ECO:0007669"/>
    <property type="project" value="TreeGrafter"/>
</dbReference>
<dbReference type="Gene3D" id="3.30.559.30">
    <property type="entry name" value="Nonribosomal peptide synthetase, condensation domain"/>
    <property type="match status" value="1"/>
</dbReference>
<dbReference type="InterPro" id="IPR000873">
    <property type="entry name" value="AMP-dep_synth/lig_dom"/>
</dbReference>
<dbReference type="Gene3D" id="1.10.1200.10">
    <property type="entry name" value="ACP-like"/>
    <property type="match status" value="1"/>
</dbReference>
<dbReference type="RefSeq" id="WP_122547924.1">
    <property type="nucleotide sequence ID" value="NZ_QWIV01000014.1"/>
</dbReference>
<dbReference type="GO" id="GO:0005737">
    <property type="term" value="C:cytoplasm"/>
    <property type="evidence" value="ECO:0007669"/>
    <property type="project" value="TreeGrafter"/>
</dbReference>
<dbReference type="Pfam" id="PF00501">
    <property type="entry name" value="AMP-binding"/>
    <property type="match status" value="1"/>
</dbReference>
<name>A0A3M7LBE0_9FLAO</name>
<protein>
    <recommendedName>
        <fullName evidence="1">Carrier domain-containing protein</fullName>
    </recommendedName>
</protein>
<dbReference type="InterPro" id="IPR045851">
    <property type="entry name" value="AMP-bd_C_sf"/>
</dbReference>
<dbReference type="GO" id="GO:0043041">
    <property type="term" value="P:amino acid activation for nonribosomal peptide biosynthetic process"/>
    <property type="evidence" value="ECO:0007669"/>
    <property type="project" value="TreeGrafter"/>
</dbReference>
<dbReference type="InterPro" id="IPR001031">
    <property type="entry name" value="Thioesterase"/>
</dbReference>
<evidence type="ECO:0000259" key="1">
    <source>
        <dbReference type="PROSITE" id="PS50075"/>
    </source>
</evidence>
<evidence type="ECO:0000313" key="2">
    <source>
        <dbReference type="EMBL" id="RMZ58776.1"/>
    </source>
</evidence>
<dbReference type="Pfam" id="PF00550">
    <property type="entry name" value="PP-binding"/>
    <property type="match status" value="1"/>
</dbReference>
<dbReference type="SUPFAM" id="SSF47336">
    <property type="entry name" value="ACP-like"/>
    <property type="match status" value="1"/>
</dbReference>
<dbReference type="InterPro" id="IPR029058">
    <property type="entry name" value="AB_hydrolase_fold"/>
</dbReference>
<sequence length="1316" mass="151817">MEINKFIQELKENNINIELNEKEDLKISFPNDHKIDNELINKIKANKSDIINFFTKQDDNYNGVLTPFQEGLVSFVKNNPQSNRYILHLTYELDFNLEFKLFNEACLKLVQNHALLRSIFDFNAKENKFYYKVLAKKYLECYDLTSDQEDKFRKDVFEISEKPLIAFALINKNRIIVKIHHLIVDTDSVYIILGKLMGIYEQLQANPNKKIILEDRDNFAKYSKWIANQNKDKAIKYWQTLLRDAKPTLIENIVPKKIIGDIVNNFEEKNFSYTLSKDSINYFKNNKITLSNTVNFFIGFVLSKYYGENTFTWGNTITHRFSNNIDLSNTVGPCISTIPLTYNFGAAKSIGESLIDFQQQMLDSVNFSYLSINDIYKSLQVDTLFSVLVNYQDTTSLLDNNSSNNKFERKSANENQITSHFPIAIIVTTNDHEIDFKVSYDEYYFSQKIIDSIIKNVAELINNVNVSYNKELKSLNIFETEDVNNLSICSGYAQNLPSKNIIELFLDVVNKYPDRIAIEDSKDTKLTFKELDAKSNYIANILSNNKIQNSAVGTYIGYSAELIVTVIGILKSGNYLVNFEEGYPYEKHLWIINNTNLKACFYEENSSFSSLLNDDCLKVELKDLEEENLDIVNTNIKNDSLCALYYTSGSTGTPKVVKVSHQNTLNSLDWITNKYQSSIDDVYAIAVRLCFSPSIRNIFEPLVQGNKLIIFPDFLFQNVKKFTEFLSGKEVTRLALTPSFLNVLVENNASKFLQKLDLLELRGEAVKQKELEIIKANLPNTTVISRYGSTEASSTIYNDNINSDYEFSSLGVPVQNTIVSIVDQNLNVKPKNIIGEILVEGENVSEGYLIDAEKEQFISIDNRKLFKTGDLGFINENNHVFYIGRKNRMIKMRGFRIEPKEIECNIEEHISIFKAVVIATPDEKKLNAFVEIKEGHIFDEQDLKYHLKNRIPSYMIPNKIFEVDGFRYTNTRKIDLLYLDRIMSLKEASFSRETKSKTQEIILNIFQKVLLNDDIYVNEDFYSMGVDSIIMMKIIYQIELNFNIEINAAELFQYNTIEQLSNYIDEVFSNGNNRQIENFYILNSKEENKDVFFLVPPLTGVTNYQALGNFVPEKLDFVVFDTISVDDYGTIGDTMESLARFYVKRILELAIHKTIHLAGWSFGGSLCYEIAMQLQHLGYSVGALIMMDPNFYNSRFDNDNKTREDYNRIVCALLEEEGIDPIEFNTSRIIEQMYQANQITKKYKLKKYFGNIELLKPKLVSDFERNYGLEFNGLEDYCMGKINVSMVEGNHMTMSIGFGSTQALADTLFSRIKLNY</sequence>
<dbReference type="Gene3D" id="1.10.10.1830">
    <property type="entry name" value="Non-ribosomal peptide synthase, adenylation domain"/>
    <property type="match status" value="1"/>
</dbReference>
<reference evidence="2 3" key="1">
    <citation type="submission" date="2018-08" db="EMBL/GenBank/DDBJ databases">
        <title>Chryseobacterium nematophagum: a novel matrix digesting pathogen of nematodes.</title>
        <authorList>
            <person name="Page A."/>
            <person name="Roberts M."/>
            <person name="Felix M.-A."/>
            <person name="Weir W."/>
        </authorList>
    </citation>
    <scope>NUCLEOTIDE SEQUENCE [LARGE SCALE GENOMIC DNA]</scope>
    <source>
        <strain evidence="2 3">JUb275</strain>
    </source>
</reference>
<dbReference type="InterPro" id="IPR044894">
    <property type="entry name" value="TubC_N_sf"/>
</dbReference>
<comment type="caution">
    <text evidence="2">The sequence shown here is derived from an EMBL/GenBank/DDBJ whole genome shotgun (WGS) entry which is preliminary data.</text>
</comment>
<dbReference type="SMART" id="SM01294">
    <property type="entry name" value="PKS_PP_betabranch"/>
    <property type="match status" value="1"/>
</dbReference>
<dbReference type="Pfam" id="PF00668">
    <property type="entry name" value="Condensation"/>
    <property type="match status" value="1"/>
</dbReference>
<dbReference type="Pfam" id="PF13193">
    <property type="entry name" value="AMP-binding_C"/>
    <property type="match status" value="1"/>
</dbReference>
<dbReference type="Gene3D" id="3.40.50.12780">
    <property type="entry name" value="N-terminal domain of ligase-like"/>
    <property type="match status" value="1"/>
</dbReference>
<accession>A0A3M7LBE0</accession>
<dbReference type="Pfam" id="PF00975">
    <property type="entry name" value="Thioesterase"/>
    <property type="match status" value="1"/>
</dbReference>
<dbReference type="InterPro" id="IPR042099">
    <property type="entry name" value="ANL_N_sf"/>
</dbReference>
<dbReference type="Gene3D" id="3.40.50.1820">
    <property type="entry name" value="alpha/beta hydrolase"/>
    <property type="match status" value="1"/>
</dbReference>
<dbReference type="GO" id="GO:0044550">
    <property type="term" value="P:secondary metabolite biosynthetic process"/>
    <property type="evidence" value="ECO:0007669"/>
    <property type="project" value="TreeGrafter"/>
</dbReference>
<evidence type="ECO:0000313" key="3">
    <source>
        <dbReference type="Proteomes" id="UP000267524"/>
    </source>
</evidence>
<dbReference type="Proteomes" id="UP000267524">
    <property type="component" value="Unassembled WGS sequence"/>
</dbReference>
<proteinExistence type="predicted"/>
<gene>
    <name evidence="2" type="ORF">D1632_14420</name>
</gene>
<dbReference type="InterPro" id="IPR025110">
    <property type="entry name" value="AMP-bd_C"/>
</dbReference>
<dbReference type="PANTHER" id="PTHR45527:SF1">
    <property type="entry name" value="FATTY ACID SYNTHASE"/>
    <property type="match status" value="1"/>
</dbReference>
<organism evidence="2 3">
    <name type="scientific">Chryseobacterium nematophagum</name>
    <dbReference type="NCBI Taxonomy" id="2305228"/>
    <lineage>
        <taxon>Bacteria</taxon>
        <taxon>Pseudomonadati</taxon>
        <taxon>Bacteroidota</taxon>
        <taxon>Flavobacteriia</taxon>
        <taxon>Flavobacteriales</taxon>
        <taxon>Weeksellaceae</taxon>
        <taxon>Chryseobacterium group</taxon>
        <taxon>Chryseobacterium</taxon>
    </lineage>
</organism>
<dbReference type="InterPro" id="IPR001242">
    <property type="entry name" value="Condensation_dom"/>
</dbReference>
<dbReference type="PANTHER" id="PTHR45527">
    <property type="entry name" value="NONRIBOSOMAL PEPTIDE SYNTHETASE"/>
    <property type="match status" value="1"/>
</dbReference>